<comment type="caution">
    <text evidence="2">The sequence shown here is derived from an EMBL/GenBank/DDBJ whole genome shotgun (WGS) entry which is preliminary data.</text>
</comment>
<keyword evidence="1" id="KW-0812">Transmembrane</keyword>
<dbReference type="AlphaFoldDB" id="A0A8H6LXT6"/>
<keyword evidence="1" id="KW-0472">Membrane</keyword>
<reference evidence="2 3" key="1">
    <citation type="submission" date="2020-07" db="EMBL/GenBank/DDBJ databases">
        <title>Comparative genomics of pyrophilous fungi reveals a link between fire events and developmental genes.</title>
        <authorList>
            <consortium name="DOE Joint Genome Institute"/>
            <person name="Steindorff A.S."/>
            <person name="Carver A."/>
            <person name="Calhoun S."/>
            <person name="Stillman K."/>
            <person name="Liu H."/>
            <person name="Lipzen A."/>
            <person name="Pangilinan J."/>
            <person name="Labutti K."/>
            <person name="Bruns T.D."/>
            <person name="Grigoriev I.V."/>
        </authorList>
    </citation>
    <scope>NUCLEOTIDE SEQUENCE [LARGE SCALE GENOMIC DNA]</scope>
    <source>
        <strain evidence="2 3">CBS 144469</strain>
    </source>
</reference>
<gene>
    <name evidence="2" type="ORF">DFP72DRAFT_857365</name>
</gene>
<feature type="transmembrane region" description="Helical" evidence="1">
    <location>
        <begin position="26"/>
        <end position="49"/>
    </location>
</feature>
<evidence type="ECO:0000313" key="2">
    <source>
        <dbReference type="EMBL" id="KAF6744572.1"/>
    </source>
</evidence>
<protein>
    <submittedName>
        <fullName evidence="2">Uncharacterized protein</fullName>
    </submittedName>
</protein>
<keyword evidence="3" id="KW-1185">Reference proteome</keyword>
<accession>A0A8H6LXT6</accession>
<sequence length="175" mass="19626">MEVEPFDRDLRSPCAFTTSVPGTRKFYIMAAYLGFARSILVLVVAITTITHRYRKHNSLIKVIRREGGMYYVSATIPQTSNLELRELLIPIFAQCLLLKMQRVNDPGTEAFLTTLMFENTGGASTSDTESADVRWVEADEKQNGNSLRDKSVEFHDNGIALVTRSREDGFGGRSV</sequence>
<proteinExistence type="predicted"/>
<dbReference type="EMBL" id="JACGCI010000118">
    <property type="protein sequence ID" value="KAF6744572.1"/>
    <property type="molecule type" value="Genomic_DNA"/>
</dbReference>
<keyword evidence="1" id="KW-1133">Transmembrane helix</keyword>
<name>A0A8H6LXT6_9AGAR</name>
<evidence type="ECO:0000313" key="3">
    <source>
        <dbReference type="Proteomes" id="UP000521943"/>
    </source>
</evidence>
<dbReference type="Proteomes" id="UP000521943">
    <property type="component" value="Unassembled WGS sequence"/>
</dbReference>
<evidence type="ECO:0000256" key="1">
    <source>
        <dbReference type="SAM" id="Phobius"/>
    </source>
</evidence>
<organism evidence="2 3">
    <name type="scientific">Ephemerocybe angulata</name>
    <dbReference type="NCBI Taxonomy" id="980116"/>
    <lineage>
        <taxon>Eukaryota</taxon>
        <taxon>Fungi</taxon>
        <taxon>Dikarya</taxon>
        <taxon>Basidiomycota</taxon>
        <taxon>Agaricomycotina</taxon>
        <taxon>Agaricomycetes</taxon>
        <taxon>Agaricomycetidae</taxon>
        <taxon>Agaricales</taxon>
        <taxon>Agaricineae</taxon>
        <taxon>Psathyrellaceae</taxon>
        <taxon>Ephemerocybe</taxon>
    </lineage>
</organism>